<organism evidence="1 2">
    <name type="scientific">Actinocatenispora sera</name>
    <dbReference type="NCBI Taxonomy" id="390989"/>
    <lineage>
        <taxon>Bacteria</taxon>
        <taxon>Bacillati</taxon>
        <taxon>Actinomycetota</taxon>
        <taxon>Actinomycetes</taxon>
        <taxon>Micromonosporales</taxon>
        <taxon>Micromonosporaceae</taxon>
        <taxon>Actinocatenispora</taxon>
    </lineage>
</organism>
<dbReference type="EMBL" id="AP023354">
    <property type="protein sequence ID" value="BCJ26908.1"/>
    <property type="molecule type" value="Genomic_DNA"/>
</dbReference>
<protein>
    <submittedName>
        <fullName evidence="1">Uncharacterized protein</fullName>
    </submittedName>
</protein>
<gene>
    <name evidence="1" type="ORF">Asera_10160</name>
</gene>
<keyword evidence="2" id="KW-1185">Reference proteome</keyword>
<evidence type="ECO:0000313" key="1">
    <source>
        <dbReference type="EMBL" id="BCJ26908.1"/>
    </source>
</evidence>
<dbReference type="KEGG" id="aser:Asera_10160"/>
<reference evidence="1" key="1">
    <citation type="submission" date="2020-08" db="EMBL/GenBank/DDBJ databases">
        <title>Whole genome shotgun sequence of Actinocatenispora sera NBRC 101916.</title>
        <authorList>
            <person name="Komaki H."/>
            <person name="Tamura T."/>
        </authorList>
    </citation>
    <scope>NUCLEOTIDE SEQUENCE</scope>
    <source>
        <strain evidence="1">NBRC 101916</strain>
    </source>
</reference>
<name>A0A810KXZ9_9ACTN</name>
<dbReference type="Proteomes" id="UP000680750">
    <property type="component" value="Chromosome"/>
</dbReference>
<accession>A0A810KXZ9</accession>
<evidence type="ECO:0000313" key="2">
    <source>
        <dbReference type="Proteomes" id="UP000680750"/>
    </source>
</evidence>
<dbReference type="RefSeq" id="WP_280529699.1">
    <property type="nucleotide sequence ID" value="NZ_AP023354.1"/>
</dbReference>
<sequence length="41" mass="4512">MTYVAADEVPGGEDLVVGLHGRGKRDRDARELSVLHVEHAR</sequence>
<dbReference type="AlphaFoldDB" id="A0A810KXZ9"/>
<proteinExistence type="predicted"/>